<dbReference type="PANTHER" id="PTHR11803:SF44">
    <property type="entry name" value="RUTC FAMILY PROTEIN YJGH"/>
    <property type="match status" value="1"/>
</dbReference>
<dbReference type="AlphaFoldDB" id="A0A1V9FNX4"/>
<dbReference type="Gene3D" id="3.30.1330.40">
    <property type="entry name" value="RutC-like"/>
    <property type="match status" value="1"/>
</dbReference>
<dbReference type="SUPFAM" id="SSF55298">
    <property type="entry name" value="YjgF-like"/>
    <property type="match status" value="1"/>
</dbReference>
<dbReference type="EMBL" id="LVYD01000068">
    <property type="protein sequence ID" value="OQP60038.1"/>
    <property type="molecule type" value="Genomic_DNA"/>
</dbReference>
<gene>
    <name evidence="1" type="ORF">A3860_35290</name>
</gene>
<name>A0A1V9FNX4_9BACT</name>
<dbReference type="PANTHER" id="PTHR11803">
    <property type="entry name" value="2-IMINOBUTANOATE/2-IMINOPROPANOATE DEAMINASE RIDA"/>
    <property type="match status" value="1"/>
</dbReference>
<dbReference type="GO" id="GO:0019239">
    <property type="term" value="F:deaminase activity"/>
    <property type="evidence" value="ECO:0007669"/>
    <property type="project" value="TreeGrafter"/>
</dbReference>
<dbReference type="CDD" id="cd00448">
    <property type="entry name" value="YjgF_YER057c_UK114_family"/>
    <property type="match status" value="1"/>
</dbReference>
<dbReference type="InterPro" id="IPR006175">
    <property type="entry name" value="YjgF/YER057c/UK114"/>
</dbReference>
<keyword evidence="2" id="KW-1185">Reference proteome</keyword>
<dbReference type="InterPro" id="IPR035959">
    <property type="entry name" value="RutC-like_sf"/>
</dbReference>
<dbReference type="RefSeq" id="WP_081153799.1">
    <property type="nucleotide sequence ID" value="NZ_LVYD01000068.1"/>
</dbReference>
<evidence type="ECO:0000313" key="2">
    <source>
        <dbReference type="Proteomes" id="UP000192796"/>
    </source>
</evidence>
<dbReference type="Pfam" id="PF01042">
    <property type="entry name" value="Ribonuc_L-PSP"/>
    <property type="match status" value="1"/>
</dbReference>
<organism evidence="1 2">
    <name type="scientific">Niastella vici</name>
    <dbReference type="NCBI Taxonomy" id="1703345"/>
    <lineage>
        <taxon>Bacteria</taxon>
        <taxon>Pseudomonadati</taxon>
        <taxon>Bacteroidota</taxon>
        <taxon>Chitinophagia</taxon>
        <taxon>Chitinophagales</taxon>
        <taxon>Chitinophagaceae</taxon>
        <taxon>Niastella</taxon>
    </lineage>
</organism>
<dbReference type="OrthoDB" id="9799840at2"/>
<reference evidence="1 2" key="1">
    <citation type="submission" date="2016-03" db="EMBL/GenBank/DDBJ databases">
        <title>Niastella vici sp. nov., isolated from farmland soil.</title>
        <authorList>
            <person name="Chen L."/>
            <person name="Wang D."/>
            <person name="Yang S."/>
            <person name="Wang G."/>
        </authorList>
    </citation>
    <scope>NUCLEOTIDE SEQUENCE [LARGE SCALE GENOMIC DNA]</scope>
    <source>
        <strain evidence="1 2">DJ57</strain>
    </source>
</reference>
<proteinExistence type="predicted"/>
<evidence type="ECO:0000313" key="1">
    <source>
        <dbReference type="EMBL" id="OQP60038.1"/>
    </source>
</evidence>
<evidence type="ECO:0008006" key="3">
    <source>
        <dbReference type="Google" id="ProtNLM"/>
    </source>
</evidence>
<dbReference type="Proteomes" id="UP000192796">
    <property type="component" value="Unassembled WGS sequence"/>
</dbReference>
<dbReference type="GO" id="GO:0005829">
    <property type="term" value="C:cytosol"/>
    <property type="evidence" value="ECO:0007669"/>
    <property type="project" value="TreeGrafter"/>
</dbReference>
<dbReference type="STRING" id="1703345.A3860_35290"/>
<accession>A0A1V9FNX4</accession>
<sequence length="128" mass="14376">MSILLHNPENLFPPYRNYSHAVEVKANSNLLFLSGLNGYLPNGIDMPNSFEDQADLIWQHMGALLASAGMSYQNIVSLRFYLAHPSFDEANVKILQKYLGSHAPARTVICCQLLEKKWKLEIEAVAAK</sequence>
<protein>
    <recommendedName>
        <fullName evidence="3">Enamine deaminase RidA</fullName>
    </recommendedName>
</protein>
<comment type="caution">
    <text evidence="1">The sequence shown here is derived from an EMBL/GenBank/DDBJ whole genome shotgun (WGS) entry which is preliminary data.</text>
</comment>